<feature type="transmembrane region" description="Helical" evidence="6">
    <location>
        <begin position="90"/>
        <end position="110"/>
    </location>
</feature>
<dbReference type="GO" id="GO:0003677">
    <property type="term" value="F:DNA binding"/>
    <property type="evidence" value="ECO:0007669"/>
    <property type="project" value="UniProtKB-KW"/>
</dbReference>
<evidence type="ECO:0000313" key="8">
    <source>
        <dbReference type="EMBL" id="ANU75813.1"/>
    </source>
</evidence>
<dbReference type="InterPro" id="IPR036388">
    <property type="entry name" value="WH-like_DNA-bd_sf"/>
</dbReference>
<dbReference type="InterPro" id="IPR005119">
    <property type="entry name" value="LysR_subst-bd"/>
</dbReference>
<dbReference type="OrthoDB" id="1652954at2"/>
<evidence type="ECO:0000256" key="4">
    <source>
        <dbReference type="ARBA" id="ARBA00023163"/>
    </source>
</evidence>
<dbReference type="Gene3D" id="1.10.10.10">
    <property type="entry name" value="Winged helix-like DNA-binding domain superfamily/Winged helix DNA-binding domain"/>
    <property type="match status" value="1"/>
</dbReference>
<name>A0A1C7IAH2_9FIRM</name>
<sequence length="297" mass="34941">MNTKDLKCFEAVYQEQSISKAARRLYITPQGLGKNIRTLEAELETRLFERTKQGMRPTESADFLYGRTKKIIQELEELENGVRQLENRKIVLRIGYACGVFNVLPFQLILNFMRDNPNIRVEWNEYSNEEVKAMLEDSMLEYGFIVGRHEGEEMIQRKLDGREVLLLVHEGHPLYKKERINADMLREENMILMNEHFHMFHDFTAICRAKGFSPNIIAKTSDGAVLYKLCRQKIGLAVIPEFMLEDFRMDHMRAIPFEEDLTWDVFGVYKEDTKNYETIQRFDMTVRLSELSHATSH</sequence>
<dbReference type="GO" id="GO:0003700">
    <property type="term" value="F:DNA-binding transcription factor activity"/>
    <property type="evidence" value="ECO:0007669"/>
    <property type="project" value="InterPro"/>
</dbReference>
<evidence type="ECO:0000256" key="2">
    <source>
        <dbReference type="ARBA" id="ARBA00023015"/>
    </source>
</evidence>
<dbReference type="AlphaFoldDB" id="A0A1C7IAH2"/>
<dbReference type="SUPFAM" id="SSF46785">
    <property type="entry name" value="Winged helix' DNA-binding domain"/>
    <property type="match status" value="1"/>
</dbReference>
<keyword evidence="3" id="KW-0238">DNA-binding</keyword>
<gene>
    <name evidence="8" type="ORF">A4V09_08565</name>
</gene>
<keyword evidence="6" id="KW-0472">Membrane</keyword>
<keyword evidence="4" id="KW-0804">Transcription</keyword>
<proteinExistence type="inferred from homology"/>
<dbReference type="SUPFAM" id="SSF53850">
    <property type="entry name" value="Periplasmic binding protein-like II"/>
    <property type="match status" value="1"/>
</dbReference>
<comment type="similarity">
    <text evidence="1">Belongs to the LysR transcriptional regulatory family.</text>
</comment>
<feature type="domain" description="HTH lysR-type" evidence="7">
    <location>
        <begin position="1"/>
        <end position="58"/>
    </location>
</feature>
<evidence type="ECO:0000256" key="3">
    <source>
        <dbReference type="ARBA" id="ARBA00023125"/>
    </source>
</evidence>
<keyword evidence="9" id="KW-1185">Reference proteome</keyword>
<keyword evidence="6" id="KW-1133">Transmembrane helix</keyword>
<keyword evidence="2" id="KW-0805">Transcription regulation</keyword>
<dbReference type="Pfam" id="PF03466">
    <property type="entry name" value="LysR_substrate"/>
    <property type="match status" value="1"/>
</dbReference>
<keyword evidence="6" id="KW-0812">Transmembrane</keyword>
<evidence type="ECO:0000313" key="9">
    <source>
        <dbReference type="Proteomes" id="UP000092574"/>
    </source>
</evidence>
<reference evidence="8" key="1">
    <citation type="submission" date="2017-04" db="EMBL/GenBank/DDBJ databases">
        <title>Complete Genome Sequences of Twelve Strains of a Stable Defined Moderately Diverse Mouse Microbiota 2 (sDMDMm2).</title>
        <authorList>
            <person name="Uchimura Y."/>
            <person name="Wyss M."/>
            <person name="Brugiroux S."/>
            <person name="Limenitakis J.P."/>
            <person name="Stecher B."/>
            <person name="McCoy K.D."/>
            <person name="Macpherson A.J."/>
        </authorList>
    </citation>
    <scope>NUCLEOTIDE SEQUENCE</scope>
    <source>
        <strain evidence="8">YL58</strain>
    </source>
</reference>
<accession>A0A1C7IAH2</accession>
<feature type="coiled-coil region" evidence="5">
    <location>
        <begin position="68"/>
        <end position="95"/>
    </location>
</feature>
<dbReference type="EMBL" id="CP015405">
    <property type="protein sequence ID" value="ANU75813.1"/>
    <property type="molecule type" value="Genomic_DNA"/>
</dbReference>
<protein>
    <recommendedName>
        <fullName evidence="7">HTH lysR-type domain-containing protein</fullName>
    </recommendedName>
</protein>
<keyword evidence="5" id="KW-0175">Coiled coil</keyword>
<dbReference type="InterPro" id="IPR050950">
    <property type="entry name" value="HTH-type_LysR_regulators"/>
</dbReference>
<evidence type="ECO:0000256" key="5">
    <source>
        <dbReference type="SAM" id="Coils"/>
    </source>
</evidence>
<dbReference type="PANTHER" id="PTHR30419:SF28">
    <property type="entry name" value="HTH-TYPE TRANSCRIPTIONAL REGULATOR BSDA"/>
    <property type="match status" value="1"/>
</dbReference>
<dbReference type="KEGG" id="byl:A4V09_08565"/>
<dbReference type="GO" id="GO:0005829">
    <property type="term" value="C:cytosol"/>
    <property type="evidence" value="ECO:0007669"/>
    <property type="project" value="TreeGrafter"/>
</dbReference>
<dbReference type="PROSITE" id="PS50931">
    <property type="entry name" value="HTH_LYSR"/>
    <property type="match status" value="1"/>
</dbReference>
<organism evidence="8 9">
    <name type="scientific">Blautia pseudococcoides</name>
    <dbReference type="NCBI Taxonomy" id="1796616"/>
    <lineage>
        <taxon>Bacteria</taxon>
        <taxon>Bacillati</taxon>
        <taxon>Bacillota</taxon>
        <taxon>Clostridia</taxon>
        <taxon>Lachnospirales</taxon>
        <taxon>Lachnospiraceae</taxon>
        <taxon>Blautia</taxon>
    </lineage>
</organism>
<dbReference type="Pfam" id="PF00126">
    <property type="entry name" value="HTH_1"/>
    <property type="match status" value="1"/>
</dbReference>
<dbReference type="CDD" id="cd05466">
    <property type="entry name" value="PBP2_LTTR_substrate"/>
    <property type="match status" value="1"/>
</dbReference>
<dbReference type="InterPro" id="IPR000847">
    <property type="entry name" value="LysR_HTH_N"/>
</dbReference>
<dbReference type="Proteomes" id="UP000092574">
    <property type="component" value="Chromosome"/>
</dbReference>
<evidence type="ECO:0000256" key="1">
    <source>
        <dbReference type="ARBA" id="ARBA00009437"/>
    </source>
</evidence>
<dbReference type="PANTHER" id="PTHR30419">
    <property type="entry name" value="HTH-TYPE TRANSCRIPTIONAL REGULATOR YBHD"/>
    <property type="match status" value="1"/>
</dbReference>
<dbReference type="STRING" id="1796616.A4V09_08565"/>
<dbReference type="InterPro" id="IPR036390">
    <property type="entry name" value="WH_DNA-bd_sf"/>
</dbReference>
<evidence type="ECO:0000256" key="6">
    <source>
        <dbReference type="SAM" id="Phobius"/>
    </source>
</evidence>
<dbReference type="Gene3D" id="3.40.190.290">
    <property type="match status" value="1"/>
</dbReference>
<evidence type="ECO:0000259" key="7">
    <source>
        <dbReference type="PROSITE" id="PS50931"/>
    </source>
</evidence>
<dbReference type="RefSeq" id="WP_065541995.1">
    <property type="nucleotide sequence ID" value="NZ_CP015405.2"/>
</dbReference>